<feature type="region of interest" description="Disordered" evidence="1">
    <location>
        <begin position="1"/>
        <end position="22"/>
    </location>
</feature>
<dbReference type="Proteomes" id="UP001597094">
    <property type="component" value="Unassembled WGS sequence"/>
</dbReference>
<evidence type="ECO:0000313" key="3">
    <source>
        <dbReference type="Proteomes" id="UP001597094"/>
    </source>
</evidence>
<evidence type="ECO:0000313" key="2">
    <source>
        <dbReference type="EMBL" id="MFD1184762.1"/>
    </source>
</evidence>
<protein>
    <submittedName>
        <fullName evidence="2">Uncharacterized protein</fullName>
    </submittedName>
</protein>
<name>A0ABW3SIW1_9BACT</name>
<reference evidence="3" key="1">
    <citation type="journal article" date="2019" name="Int. J. Syst. Evol. Microbiol.">
        <title>The Global Catalogue of Microorganisms (GCM) 10K type strain sequencing project: providing services to taxonomists for standard genome sequencing and annotation.</title>
        <authorList>
            <consortium name="The Broad Institute Genomics Platform"/>
            <consortium name="The Broad Institute Genome Sequencing Center for Infectious Disease"/>
            <person name="Wu L."/>
            <person name="Ma J."/>
        </authorList>
    </citation>
    <scope>NUCLEOTIDE SEQUENCE [LARGE SCALE GENOMIC DNA]</scope>
    <source>
        <strain evidence="3">JCM 31319</strain>
    </source>
</reference>
<comment type="caution">
    <text evidence="2">The sequence shown here is derived from an EMBL/GenBank/DDBJ whole genome shotgun (WGS) entry which is preliminary data.</text>
</comment>
<dbReference type="EMBL" id="JBHTLD010000004">
    <property type="protein sequence ID" value="MFD1184762.1"/>
    <property type="molecule type" value="Genomic_DNA"/>
</dbReference>
<keyword evidence="3" id="KW-1185">Reference proteome</keyword>
<evidence type="ECO:0000256" key="1">
    <source>
        <dbReference type="SAM" id="MobiDB-lite"/>
    </source>
</evidence>
<sequence>MRRVRDRADTPQRSEEYRRKPDLLAQAKGHAQSLNNYLQEFFMLQDLVERSFNIELLREQDWFGYEESGRINLSILSVPA</sequence>
<dbReference type="RefSeq" id="WP_377522185.1">
    <property type="nucleotide sequence ID" value="NZ_JBHTLD010000004.1"/>
</dbReference>
<gene>
    <name evidence="2" type="ORF">ACFQ2O_00995</name>
</gene>
<accession>A0ABW3SIW1</accession>
<proteinExistence type="predicted"/>
<organism evidence="2 3">
    <name type="scientific">Pontibacter rugosus</name>
    <dbReference type="NCBI Taxonomy" id="1745966"/>
    <lineage>
        <taxon>Bacteria</taxon>
        <taxon>Pseudomonadati</taxon>
        <taxon>Bacteroidota</taxon>
        <taxon>Cytophagia</taxon>
        <taxon>Cytophagales</taxon>
        <taxon>Hymenobacteraceae</taxon>
        <taxon>Pontibacter</taxon>
    </lineage>
</organism>